<dbReference type="SUPFAM" id="SSF54928">
    <property type="entry name" value="RNA-binding domain, RBD"/>
    <property type="match status" value="1"/>
</dbReference>
<evidence type="ECO:0000256" key="14">
    <source>
        <dbReference type="ARBA" id="ARBA00022843"/>
    </source>
</evidence>
<feature type="compositionally biased region" description="Polar residues" evidence="27">
    <location>
        <begin position="460"/>
        <end position="471"/>
    </location>
</feature>
<keyword evidence="32" id="KW-1185">Reference proteome</keyword>
<feature type="region of interest" description="Disordered" evidence="27">
    <location>
        <begin position="245"/>
        <end position="346"/>
    </location>
</feature>
<keyword evidence="6" id="KW-0488">Methylation</keyword>
<evidence type="ECO:0000256" key="7">
    <source>
        <dbReference type="ARBA" id="ARBA00022490"/>
    </source>
</evidence>
<feature type="compositionally biased region" description="Polar residues" evidence="27">
    <location>
        <begin position="663"/>
        <end position="672"/>
    </location>
</feature>
<feature type="compositionally biased region" description="Basic and acidic residues" evidence="27">
    <location>
        <begin position="647"/>
        <end position="662"/>
    </location>
</feature>
<dbReference type="InterPro" id="IPR039780">
    <property type="entry name" value="Mot2"/>
</dbReference>
<dbReference type="PROSITE" id="PS50102">
    <property type="entry name" value="RRM"/>
    <property type="match status" value="1"/>
</dbReference>
<sequence length="752" mass="84191">MQASDAECPLCMEQLEIDDVNFFPCTCGYQICRFCWHRIRTDENGLCPACRKPYSEDPAVYTPLSQDEIQRILKERKQKDVQRKQKVTENRKHLANVRVVQKNLVFVVGLTQRLADPELLKRPEYFSKFGKIHKIVVNNSTNYAGPQGPSASAYITYVKEEDAIKAIIAVCNTHLDGRTLKASLGTTKYCSYFLRNIPCPKTDCMYLHELGDGAGSFTKDEMQAGKHQEYEQQLIAFYSKKMGLSSDKDKNEEWPVDDGGEYRLSPRLTSEAAWAGKDENGEGDTCQSTLENEGSSVAERKEEEDWEESCLPSLTKTATEHKPSDTIRQEKPANHPQSTYSNTGWGNTESAGRVLDTSSLFSADLCSGLGLSNLHLKVYGEDDLGFDPWNECSKGLADLLQEENKTTLPGHTLHTSTASQSQSFFPGFPPNSDDIKNWQDGLRALLPNININFSDSRLPQQQSSWSHSAPLTESHPPNWPFSSQQTQNPFQGRPPPGFECKSPTSHHMPMLDDPGILWSKALDTGNPQGNNPLTRTVSNGYPGMHPFRRQADLQSTAAVSSAEKLKENSCNESSQEEVISSTRTKELLSVSEPSGDNVTNAMTEGTHRVDISSGLPNCIEQHKTRVSELSIIDVNDPLPSQCGNSLLEHKTEKKKRDSRIQETNRQYKQNQGVYKRDERHSQQSRHSGTKSRHTETPGGFTRKQTHSFQDRDNSQVKAGPSQYCNKRRRDITSGSVGQRNCIGKEQQSTSLN</sequence>
<evidence type="ECO:0000256" key="1">
    <source>
        <dbReference type="ARBA" id="ARBA00000900"/>
    </source>
</evidence>
<evidence type="ECO:0000256" key="26">
    <source>
        <dbReference type="PROSITE-ProRule" id="PRU00723"/>
    </source>
</evidence>
<evidence type="ECO:0000256" key="4">
    <source>
        <dbReference type="ARBA" id="ARBA00004906"/>
    </source>
</evidence>
<dbReference type="PANTHER" id="PTHR12603">
    <property type="entry name" value="CCR4-NOT TRANSCRIPTION COMPLEX RELATED"/>
    <property type="match status" value="1"/>
</dbReference>
<dbReference type="CDD" id="cd16618">
    <property type="entry name" value="mRING-HC-C4C4_CNOT4"/>
    <property type="match status" value="1"/>
</dbReference>
<dbReference type="FunFam" id="3.30.40.10:FF:000006">
    <property type="entry name" value="CCR4-NOT transcription complex subunit 4"/>
    <property type="match status" value="1"/>
</dbReference>
<dbReference type="InterPro" id="IPR000504">
    <property type="entry name" value="RRM_dom"/>
</dbReference>
<feature type="compositionally biased region" description="Polar residues" evidence="27">
    <location>
        <begin position="591"/>
        <end position="601"/>
    </location>
</feature>
<evidence type="ECO:0000313" key="32">
    <source>
        <dbReference type="Proteomes" id="UP001159428"/>
    </source>
</evidence>
<comment type="caution">
    <text evidence="31">The sequence shown here is derived from an EMBL/GenBank/DDBJ whole genome shotgun (WGS) entry which is preliminary data.</text>
</comment>
<evidence type="ECO:0000256" key="10">
    <source>
        <dbReference type="ARBA" id="ARBA00022723"/>
    </source>
</evidence>
<feature type="domain" description="C3H1-type" evidence="30">
    <location>
        <begin position="184"/>
        <end position="211"/>
    </location>
</feature>
<reference evidence="31 32" key="1">
    <citation type="submission" date="2022-05" db="EMBL/GenBank/DDBJ databases">
        <authorList>
            <consortium name="Genoscope - CEA"/>
            <person name="William W."/>
        </authorList>
    </citation>
    <scope>NUCLEOTIDE SEQUENCE [LARGE SCALE GENOMIC DNA]</scope>
</reference>
<gene>
    <name evidence="31" type="ORF">PMEA_00000224</name>
</gene>
<keyword evidence="13 26" id="KW-0862">Zinc</keyword>
<evidence type="ECO:0000256" key="23">
    <source>
        <dbReference type="ARBA" id="ARBA00083547"/>
    </source>
</evidence>
<comment type="subcellular location">
    <subcellularLocation>
        <location evidence="3">Cytoplasm</location>
    </subcellularLocation>
    <subcellularLocation>
        <location evidence="2">Nucleus</location>
    </subcellularLocation>
</comment>
<dbReference type="Proteomes" id="UP001159428">
    <property type="component" value="Unassembled WGS sequence"/>
</dbReference>
<dbReference type="AlphaFoldDB" id="A0AAU9VMX8"/>
<evidence type="ECO:0000256" key="5">
    <source>
        <dbReference type="ARBA" id="ARBA00012483"/>
    </source>
</evidence>
<feature type="domain" description="RING-type" evidence="28">
    <location>
        <begin position="8"/>
        <end position="51"/>
    </location>
</feature>
<evidence type="ECO:0000256" key="21">
    <source>
        <dbReference type="ARBA" id="ARBA00075062"/>
    </source>
</evidence>
<evidence type="ECO:0000256" key="19">
    <source>
        <dbReference type="ARBA" id="ARBA00062432"/>
    </source>
</evidence>
<comment type="subunit">
    <text evidence="19">Interacts with CNOT1 via its C-terminus but does not stably associate with the CCR4-NOT complex. Interacts (via RING domain) with UBE2D2. Interacts with ABCE1, PINK1 and PELO.</text>
</comment>
<dbReference type="GO" id="GO:0005634">
    <property type="term" value="C:nucleus"/>
    <property type="evidence" value="ECO:0007669"/>
    <property type="project" value="UniProtKB-SubCell"/>
</dbReference>
<evidence type="ECO:0000256" key="11">
    <source>
        <dbReference type="ARBA" id="ARBA00022771"/>
    </source>
</evidence>
<evidence type="ECO:0000256" key="20">
    <source>
        <dbReference type="ARBA" id="ARBA00071435"/>
    </source>
</evidence>
<dbReference type="Gene3D" id="3.30.40.10">
    <property type="entry name" value="Zinc/RING finger domain, C3HC4 (zinc finger)"/>
    <property type="match status" value="1"/>
</dbReference>
<evidence type="ECO:0000256" key="17">
    <source>
        <dbReference type="ARBA" id="ARBA00023242"/>
    </source>
</evidence>
<dbReference type="GO" id="GO:0061630">
    <property type="term" value="F:ubiquitin protein ligase activity"/>
    <property type="evidence" value="ECO:0007669"/>
    <property type="project" value="UniProtKB-EC"/>
</dbReference>
<feature type="compositionally biased region" description="Polar residues" evidence="27">
    <location>
        <begin position="525"/>
        <end position="536"/>
    </location>
</feature>
<dbReference type="EC" id="2.3.2.27" evidence="5"/>
<keyword evidence="7" id="KW-0963">Cytoplasm</keyword>
<dbReference type="EMBL" id="CALNXJ010000001">
    <property type="protein sequence ID" value="CAH3031524.1"/>
    <property type="molecule type" value="Genomic_DNA"/>
</dbReference>
<feature type="zinc finger region" description="C3H1-type" evidence="26">
    <location>
        <begin position="184"/>
        <end position="211"/>
    </location>
</feature>
<dbReference type="PROSITE" id="PS50103">
    <property type="entry name" value="ZF_C3H1"/>
    <property type="match status" value="1"/>
</dbReference>
<organism evidence="31 32">
    <name type="scientific">Pocillopora meandrina</name>
    <dbReference type="NCBI Taxonomy" id="46732"/>
    <lineage>
        <taxon>Eukaryota</taxon>
        <taxon>Metazoa</taxon>
        <taxon>Cnidaria</taxon>
        <taxon>Anthozoa</taxon>
        <taxon>Hexacorallia</taxon>
        <taxon>Scleractinia</taxon>
        <taxon>Astrocoeniina</taxon>
        <taxon>Pocilloporidae</taxon>
        <taxon>Pocillopora</taxon>
    </lineage>
</organism>
<evidence type="ECO:0000313" key="31">
    <source>
        <dbReference type="EMBL" id="CAH3031524.1"/>
    </source>
</evidence>
<keyword evidence="9" id="KW-0808">Transferase</keyword>
<keyword evidence="16" id="KW-0175">Coiled coil</keyword>
<dbReference type="InterPro" id="IPR039515">
    <property type="entry name" value="NOT4_mRING-HC-C4C4"/>
</dbReference>
<dbReference type="Pfam" id="PF00076">
    <property type="entry name" value="RRM_1"/>
    <property type="match status" value="1"/>
</dbReference>
<keyword evidence="15 25" id="KW-0694">RNA-binding</keyword>
<evidence type="ECO:0000256" key="27">
    <source>
        <dbReference type="SAM" id="MobiDB-lite"/>
    </source>
</evidence>
<evidence type="ECO:0000256" key="24">
    <source>
        <dbReference type="ARBA" id="ARBA00083942"/>
    </source>
</evidence>
<evidence type="ECO:0000259" key="29">
    <source>
        <dbReference type="PROSITE" id="PS50102"/>
    </source>
</evidence>
<dbReference type="InterPro" id="IPR003954">
    <property type="entry name" value="RRM_euk-type"/>
</dbReference>
<keyword evidence="10 26" id="KW-0479">Metal-binding</keyword>
<proteinExistence type="predicted"/>
<evidence type="ECO:0000256" key="3">
    <source>
        <dbReference type="ARBA" id="ARBA00004496"/>
    </source>
</evidence>
<evidence type="ECO:0000256" key="15">
    <source>
        <dbReference type="ARBA" id="ARBA00022884"/>
    </source>
</evidence>
<accession>A0AAU9VMX8</accession>
<dbReference type="GO" id="GO:0030014">
    <property type="term" value="C:CCR4-NOT complex"/>
    <property type="evidence" value="ECO:0007669"/>
    <property type="project" value="InterPro"/>
</dbReference>
<dbReference type="PANTHER" id="PTHR12603:SF0">
    <property type="entry name" value="CCR4-NOT TRANSCRIPTION COMPLEX SUBUNIT 4"/>
    <property type="match status" value="1"/>
</dbReference>
<evidence type="ECO:0000256" key="25">
    <source>
        <dbReference type="PROSITE-ProRule" id="PRU00176"/>
    </source>
</evidence>
<evidence type="ECO:0000259" key="28">
    <source>
        <dbReference type="PROSITE" id="PS50089"/>
    </source>
</evidence>
<feature type="compositionally biased region" description="Basic and acidic residues" evidence="27">
    <location>
        <begin position="318"/>
        <end position="333"/>
    </location>
</feature>
<keyword evidence="12" id="KW-0833">Ubl conjugation pathway</keyword>
<name>A0AAU9VMX8_9CNID</name>
<keyword evidence="11 26" id="KW-0863">Zinc-finger</keyword>
<evidence type="ECO:0000256" key="2">
    <source>
        <dbReference type="ARBA" id="ARBA00004123"/>
    </source>
</evidence>
<dbReference type="SMART" id="SM00361">
    <property type="entry name" value="RRM_1"/>
    <property type="match status" value="1"/>
</dbReference>
<dbReference type="InterPro" id="IPR000571">
    <property type="entry name" value="Znf_CCCH"/>
</dbReference>
<dbReference type="Pfam" id="PF14570">
    <property type="entry name" value="zf-RING_4"/>
    <property type="match status" value="1"/>
</dbReference>
<dbReference type="GO" id="GO:0008270">
    <property type="term" value="F:zinc ion binding"/>
    <property type="evidence" value="ECO:0007669"/>
    <property type="project" value="UniProtKB-KW"/>
</dbReference>
<dbReference type="GO" id="GO:0005829">
    <property type="term" value="C:cytosol"/>
    <property type="evidence" value="ECO:0007669"/>
    <property type="project" value="UniProtKB-ARBA"/>
</dbReference>
<feature type="compositionally biased region" description="Polar residues" evidence="27">
    <location>
        <begin position="335"/>
        <end position="346"/>
    </location>
</feature>
<feature type="region of interest" description="Disordered" evidence="27">
    <location>
        <begin position="460"/>
        <end position="536"/>
    </location>
</feature>
<evidence type="ECO:0000256" key="22">
    <source>
        <dbReference type="ARBA" id="ARBA00077837"/>
    </source>
</evidence>
<feature type="compositionally biased region" description="Polar residues" evidence="27">
    <location>
        <begin position="480"/>
        <end position="490"/>
    </location>
</feature>
<dbReference type="InterPro" id="IPR034261">
    <property type="entry name" value="CNOT4_RRM"/>
</dbReference>
<keyword evidence="17" id="KW-0539">Nucleus</keyword>
<evidence type="ECO:0000256" key="18">
    <source>
        <dbReference type="ARBA" id="ARBA00057081"/>
    </source>
</evidence>
<dbReference type="FunFam" id="3.30.70.330:FF:000044">
    <property type="entry name" value="Putative ccr4-not transcription complex subunit 4"/>
    <property type="match status" value="1"/>
</dbReference>
<dbReference type="InterPro" id="IPR013083">
    <property type="entry name" value="Znf_RING/FYVE/PHD"/>
</dbReference>
<dbReference type="GO" id="GO:0016567">
    <property type="term" value="P:protein ubiquitination"/>
    <property type="evidence" value="ECO:0007669"/>
    <property type="project" value="TreeGrafter"/>
</dbReference>
<evidence type="ECO:0000256" key="12">
    <source>
        <dbReference type="ARBA" id="ARBA00022786"/>
    </source>
</evidence>
<evidence type="ECO:0000256" key="6">
    <source>
        <dbReference type="ARBA" id="ARBA00022481"/>
    </source>
</evidence>
<keyword evidence="8" id="KW-0597">Phosphoprotein</keyword>
<feature type="compositionally biased region" description="Polar residues" evidence="27">
    <location>
        <begin position="570"/>
        <end position="582"/>
    </location>
</feature>
<dbReference type="PROSITE" id="PS50089">
    <property type="entry name" value="ZF_RING_2"/>
    <property type="match status" value="1"/>
</dbReference>
<keyword evidence="14" id="KW-0832">Ubl conjugation</keyword>
<dbReference type="Gene3D" id="3.30.70.330">
    <property type="match status" value="1"/>
</dbReference>
<feature type="region of interest" description="Disordered" evidence="27">
    <location>
        <begin position="563"/>
        <end position="601"/>
    </location>
</feature>
<evidence type="ECO:0000256" key="9">
    <source>
        <dbReference type="ARBA" id="ARBA00022679"/>
    </source>
</evidence>
<protein>
    <recommendedName>
        <fullName evidence="20">CCR4-NOT transcription complex subunit 4</fullName>
        <ecNumber evidence="5">2.3.2.27</ecNumber>
    </recommendedName>
    <alternativeName>
        <fullName evidence="23">CCR4-associated factor 4</fullName>
    </alternativeName>
    <alternativeName>
        <fullName evidence="24">E3 ubiquitin-protein ligase CNOT4</fullName>
    </alternativeName>
    <alternativeName>
        <fullName evidence="21">Potential transcriptional repressor NOT4Hp</fullName>
    </alternativeName>
    <alternativeName>
        <fullName evidence="22">RING-type E3 ubiquitin transferase CNOT4</fullName>
    </alternativeName>
</protein>
<comment type="function">
    <text evidence="18">Has E3 ubiquitin ligase activity, promoting ubiquitination and degradation of target proteins. Involved in activation of the JAK/STAT pathway. Catalyzes ubiquitination of methylated RBM15. Plays a role in quality control of translation of mitochondrial outer membrane-localized mRNA. As part of the PINK1-regulated signaling, upon mitochondria damage, ubiquitinates ABCE1 and thereby recruits autophagy receptors to the mitochondrial outer membrane to initiate mitophagy.</text>
</comment>
<comment type="catalytic activity">
    <reaction evidence="1">
        <text>S-ubiquitinyl-[E2 ubiquitin-conjugating enzyme]-L-cysteine + [acceptor protein]-L-lysine = [E2 ubiquitin-conjugating enzyme]-L-cysteine + N(6)-ubiquitinyl-[acceptor protein]-L-lysine.</text>
        <dbReference type="EC" id="2.3.2.27"/>
    </reaction>
</comment>
<dbReference type="InterPro" id="IPR001841">
    <property type="entry name" value="Znf_RING"/>
</dbReference>
<comment type="pathway">
    <text evidence="4">Protein modification; protein ubiquitination.</text>
</comment>
<feature type="compositionally biased region" description="Polar residues" evidence="27">
    <location>
        <begin position="285"/>
        <end position="295"/>
    </location>
</feature>
<evidence type="ECO:0000256" key="16">
    <source>
        <dbReference type="ARBA" id="ARBA00023054"/>
    </source>
</evidence>
<dbReference type="InterPro" id="IPR012677">
    <property type="entry name" value="Nucleotide-bd_a/b_plait_sf"/>
</dbReference>
<dbReference type="CDD" id="cd12438">
    <property type="entry name" value="RRM_CNOT4"/>
    <property type="match status" value="1"/>
</dbReference>
<feature type="region of interest" description="Disordered" evidence="27">
    <location>
        <begin position="634"/>
        <end position="752"/>
    </location>
</feature>
<evidence type="ECO:0000259" key="30">
    <source>
        <dbReference type="PROSITE" id="PS50103"/>
    </source>
</evidence>
<dbReference type="GO" id="GO:0003723">
    <property type="term" value="F:RNA binding"/>
    <property type="evidence" value="ECO:0007669"/>
    <property type="project" value="UniProtKB-UniRule"/>
</dbReference>
<evidence type="ECO:0000256" key="13">
    <source>
        <dbReference type="ARBA" id="ARBA00022833"/>
    </source>
</evidence>
<feature type="domain" description="RRM" evidence="29">
    <location>
        <begin position="103"/>
        <end position="187"/>
    </location>
</feature>
<dbReference type="SUPFAM" id="SSF57850">
    <property type="entry name" value="RING/U-box"/>
    <property type="match status" value="1"/>
</dbReference>
<dbReference type="InterPro" id="IPR035979">
    <property type="entry name" value="RBD_domain_sf"/>
</dbReference>
<evidence type="ECO:0000256" key="8">
    <source>
        <dbReference type="ARBA" id="ARBA00022553"/>
    </source>
</evidence>